<name>A0A975Q119_9SPHN</name>
<protein>
    <submittedName>
        <fullName evidence="2">Uncharacterized protein</fullName>
    </submittedName>
</protein>
<dbReference type="RefSeq" id="WP_212608891.1">
    <property type="nucleotide sequence ID" value="NZ_CP073910.1"/>
</dbReference>
<accession>A0A975Q119</accession>
<dbReference type="Proteomes" id="UP000681425">
    <property type="component" value="Chromosome"/>
</dbReference>
<reference evidence="2" key="1">
    <citation type="submission" date="2021-04" db="EMBL/GenBank/DDBJ databases">
        <title>Isolation of p-tert-butylphenol degrading bacteria Sphingobium phenoxybenzoativorans Tas13 from active sludge.</title>
        <authorList>
            <person name="Li Y."/>
        </authorList>
    </citation>
    <scope>NUCLEOTIDE SEQUENCE</scope>
    <source>
        <strain evidence="2">Tas13</strain>
    </source>
</reference>
<proteinExistence type="predicted"/>
<dbReference type="KEGG" id="spph:KFK14_19720"/>
<feature type="region of interest" description="Disordered" evidence="1">
    <location>
        <begin position="1"/>
        <end position="26"/>
    </location>
</feature>
<evidence type="ECO:0000313" key="2">
    <source>
        <dbReference type="EMBL" id="QUT05201.1"/>
    </source>
</evidence>
<evidence type="ECO:0000256" key="1">
    <source>
        <dbReference type="SAM" id="MobiDB-lite"/>
    </source>
</evidence>
<sequence>MNNGYPNNPGFRKGSPDTSSAAAVSISESAASIEGRALRIIRDAGWWGATSDEVADKLGLPNHYAARPRISGLRARKEIADSTRRRTNASGRRAAVWVLPEFAPAKAGVS</sequence>
<keyword evidence="3" id="KW-1185">Reference proteome</keyword>
<evidence type="ECO:0000313" key="3">
    <source>
        <dbReference type="Proteomes" id="UP000681425"/>
    </source>
</evidence>
<organism evidence="2 3">
    <name type="scientific">Sphingobium phenoxybenzoativorans</name>
    <dbReference type="NCBI Taxonomy" id="1592790"/>
    <lineage>
        <taxon>Bacteria</taxon>
        <taxon>Pseudomonadati</taxon>
        <taxon>Pseudomonadota</taxon>
        <taxon>Alphaproteobacteria</taxon>
        <taxon>Sphingomonadales</taxon>
        <taxon>Sphingomonadaceae</taxon>
        <taxon>Sphingobium</taxon>
    </lineage>
</organism>
<dbReference type="AlphaFoldDB" id="A0A975Q119"/>
<gene>
    <name evidence="2" type="ORF">KFK14_19720</name>
</gene>
<dbReference type="EMBL" id="CP073910">
    <property type="protein sequence ID" value="QUT05201.1"/>
    <property type="molecule type" value="Genomic_DNA"/>
</dbReference>